<name>A0ABS6L7V2_9GAMM</name>
<comment type="caution">
    <text evidence="6">The sequence shown here is derived from an EMBL/GenBank/DDBJ whole genome shotgun (WGS) entry which is preliminary data.</text>
</comment>
<organism evidence="6 7">
    <name type="scientific">Rahnella perminowiae</name>
    <dbReference type="NCBI Taxonomy" id="2816244"/>
    <lineage>
        <taxon>Bacteria</taxon>
        <taxon>Pseudomonadati</taxon>
        <taxon>Pseudomonadota</taxon>
        <taxon>Gammaproteobacteria</taxon>
        <taxon>Enterobacterales</taxon>
        <taxon>Yersiniaceae</taxon>
        <taxon>Rahnella</taxon>
    </lineage>
</organism>
<evidence type="ECO:0000256" key="2">
    <source>
        <dbReference type="ARBA" id="ARBA00023125"/>
    </source>
</evidence>
<evidence type="ECO:0000259" key="5">
    <source>
        <dbReference type="PROSITE" id="PS51078"/>
    </source>
</evidence>
<dbReference type="PROSITE" id="PS51078">
    <property type="entry name" value="ICLR_ED"/>
    <property type="match status" value="1"/>
</dbReference>
<dbReference type="InterPro" id="IPR011991">
    <property type="entry name" value="ArsR-like_HTH"/>
</dbReference>
<reference evidence="6 7" key="1">
    <citation type="submission" date="2021-03" db="EMBL/GenBank/DDBJ databases">
        <title>Five novel Rahnella species.</title>
        <authorList>
            <person name="Brady C."/>
            <person name="Asselin J."/>
            <person name="Beer S."/>
            <person name="Bruberg M.B."/>
            <person name="Crampton B."/>
            <person name="Venter S."/>
            <person name="Arnold D."/>
            <person name="Denman S."/>
        </authorList>
    </citation>
    <scope>NUCLEOTIDE SEQUENCE [LARGE SCALE GENOMIC DNA]</scope>
    <source>
        <strain evidence="6 7">L72c</strain>
    </source>
</reference>
<dbReference type="Gene3D" id="1.10.10.10">
    <property type="entry name" value="Winged helix-like DNA-binding domain superfamily/Winged helix DNA-binding domain"/>
    <property type="match status" value="1"/>
</dbReference>
<dbReference type="InterPro" id="IPR036390">
    <property type="entry name" value="WH_DNA-bd_sf"/>
</dbReference>
<dbReference type="PANTHER" id="PTHR30136">
    <property type="entry name" value="HELIX-TURN-HELIX TRANSCRIPTIONAL REGULATOR, ICLR FAMILY"/>
    <property type="match status" value="1"/>
</dbReference>
<proteinExistence type="predicted"/>
<dbReference type="Proteomes" id="UP000699865">
    <property type="component" value="Unassembled WGS sequence"/>
</dbReference>
<dbReference type="InterPro" id="IPR029016">
    <property type="entry name" value="GAF-like_dom_sf"/>
</dbReference>
<dbReference type="InterPro" id="IPR036388">
    <property type="entry name" value="WH-like_DNA-bd_sf"/>
</dbReference>
<evidence type="ECO:0000256" key="1">
    <source>
        <dbReference type="ARBA" id="ARBA00023015"/>
    </source>
</evidence>
<dbReference type="InterPro" id="IPR014757">
    <property type="entry name" value="Tscrpt_reg_IclR_C"/>
</dbReference>
<dbReference type="EMBL" id="JAFMOU010000072">
    <property type="protein sequence ID" value="MBU9837936.1"/>
    <property type="molecule type" value="Genomic_DNA"/>
</dbReference>
<dbReference type="SUPFAM" id="SSF46785">
    <property type="entry name" value="Winged helix' DNA-binding domain"/>
    <property type="match status" value="1"/>
</dbReference>
<dbReference type="Pfam" id="PF09339">
    <property type="entry name" value="HTH_IclR"/>
    <property type="match status" value="1"/>
</dbReference>
<keyword evidence="7" id="KW-1185">Reference proteome</keyword>
<evidence type="ECO:0000313" key="6">
    <source>
        <dbReference type="EMBL" id="MBU9837936.1"/>
    </source>
</evidence>
<dbReference type="SMART" id="SM00346">
    <property type="entry name" value="HTH_ICLR"/>
    <property type="match status" value="1"/>
</dbReference>
<feature type="domain" description="IclR-ED" evidence="5">
    <location>
        <begin position="62"/>
        <end position="250"/>
    </location>
</feature>
<evidence type="ECO:0000313" key="7">
    <source>
        <dbReference type="Proteomes" id="UP000699865"/>
    </source>
</evidence>
<dbReference type="InterPro" id="IPR050707">
    <property type="entry name" value="HTH_MetabolicPath_Reg"/>
</dbReference>
<dbReference type="InterPro" id="IPR005471">
    <property type="entry name" value="Tscrpt_reg_IclR_N"/>
</dbReference>
<keyword evidence="2" id="KW-0238">DNA-binding</keyword>
<sequence>MTTLENAAAVLKLFSKQGIRQGHPGLSFSDVVENLKLPKSTVSRLLMTMETEGLLERDPDSRLYRIGRLLLAVSSHYLSTPLVDLASPYMAQLSQLTQCTGYISMLEGRDIMVMRMFPGRTYLQVVTPAGSLLPAHETAIGRAILARYTDDDVLARYSGHYQVHSANSPASREVLLSRLAEVRLNGVSFANNETLLGISTLATSIFNKHRNETVGLCLSFPSPAQGKDIPEGIKEGLIAVTRQIAEKLGDEYWHLSKTATEPPG</sequence>
<dbReference type="Pfam" id="PF01614">
    <property type="entry name" value="IclR_C"/>
    <property type="match status" value="1"/>
</dbReference>
<dbReference type="PROSITE" id="PS51077">
    <property type="entry name" value="HTH_ICLR"/>
    <property type="match status" value="1"/>
</dbReference>
<dbReference type="PANTHER" id="PTHR30136:SF35">
    <property type="entry name" value="HTH-TYPE TRANSCRIPTIONAL REGULATOR RV1719"/>
    <property type="match status" value="1"/>
</dbReference>
<feature type="domain" description="HTH iclR-type" evidence="4">
    <location>
        <begin position="1"/>
        <end position="68"/>
    </location>
</feature>
<keyword evidence="3" id="KW-0804">Transcription</keyword>
<gene>
    <name evidence="6" type="ORF">J1786_24415</name>
</gene>
<evidence type="ECO:0000256" key="3">
    <source>
        <dbReference type="ARBA" id="ARBA00023163"/>
    </source>
</evidence>
<dbReference type="CDD" id="cd00090">
    <property type="entry name" value="HTH_ARSR"/>
    <property type="match status" value="1"/>
</dbReference>
<dbReference type="RefSeq" id="WP_129952877.1">
    <property type="nucleotide sequence ID" value="NZ_JAFMOU010000072.1"/>
</dbReference>
<dbReference type="Gene3D" id="3.30.450.40">
    <property type="match status" value="1"/>
</dbReference>
<keyword evidence="1" id="KW-0805">Transcription regulation</keyword>
<protein>
    <submittedName>
        <fullName evidence="6">IclR family transcriptional regulator</fullName>
    </submittedName>
</protein>
<dbReference type="SUPFAM" id="SSF55781">
    <property type="entry name" value="GAF domain-like"/>
    <property type="match status" value="1"/>
</dbReference>
<accession>A0ABS6L7V2</accession>
<evidence type="ECO:0000259" key="4">
    <source>
        <dbReference type="PROSITE" id="PS51077"/>
    </source>
</evidence>